<organism evidence="1 2">
    <name type="scientific">Pseudomonas syringae</name>
    <dbReference type="NCBI Taxonomy" id="317"/>
    <lineage>
        <taxon>Bacteria</taxon>
        <taxon>Pseudomonadati</taxon>
        <taxon>Pseudomonadota</taxon>
        <taxon>Gammaproteobacteria</taxon>
        <taxon>Pseudomonadales</taxon>
        <taxon>Pseudomonadaceae</taxon>
        <taxon>Pseudomonas</taxon>
    </lineage>
</organism>
<name>A0A2K4WVS5_PSESX</name>
<dbReference type="AlphaFoldDB" id="A0A2K4WVS5"/>
<proteinExistence type="predicted"/>
<reference evidence="1 2" key="1">
    <citation type="submission" date="2017-11" db="EMBL/GenBank/DDBJ databases">
        <authorList>
            <person name="Han C.G."/>
        </authorList>
    </citation>
    <scope>NUCLEOTIDE SEQUENCE [LARGE SCALE GENOMIC DNA]</scope>
    <source>
        <strain evidence="1">CFBP3840</strain>
    </source>
</reference>
<accession>A0A2K4WVS5</accession>
<gene>
    <name evidence="1" type="ORF">CFBP3840_02974</name>
</gene>
<dbReference type="EMBL" id="LT963409">
    <property type="protein sequence ID" value="SOS40017.1"/>
    <property type="molecule type" value="Genomic_DNA"/>
</dbReference>
<evidence type="ECO:0000313" key="2">
    <source>
        <dbReference type="Proteomes" id="UP000238095"/>
    </source>
</evidence>
<dbReference type="Proteomes" id="UP000238095">
    <property type="component" value="Chromosome 1"/>
</dbReference>
<sequence>MKTTLRNCKHCDSVMVCRTARKVFCCALCRVNHHHKLLLIHTVERLQNKEPHIWQHQQTSSMTVDTVSQ</sequence>
<evidence type="ECO:0000313" key="1">
    <source>
        <dbReference type="EMBL" id="SOS40017.1"/>
    </source>
</evidence>
<protein>
    <submittedName>
        <fullName evidence="1">Uncharacterized protein</fullName>
    </submittedName>
</protein>